<dbReference type="GO" id="GO:0016887">
    <property type="term" value="F:ATP hydrolysis activity"/>
    <property type="evidence" value="ECO:0007669"/>
    <property type="project" value="RHEA"/>
</dbReference>
<dbReference type="SUPFAM" id="SSF52540">
    <property type="entry name" value="P-loop containing nucleoside triphosphate hydrolases"/>
    <property type="match status" value="2"/>
</dbReference>
<dbReference type="PATRIC" id="fig|727.582.peg.1900"/>
<dbReference type="InterPro" id="IPR044742">
    <property type="entry name" value="DEAD/DEAH_RhlB"/>
</dbReference>
<keyword evidence="4 10" id="KW-0378">Hydrolase</keyword>
<evidence type="ECO:0000256" key="1">
    <source>
        <dbReference type="ARBA" id="ARBA00004496"/>
    </source>
</evidence>
<comment type="similarity">
    <text evidence="10">Belongs to the DEAD box helicase family. DeaD/CsdA subfamily.</text>
</comment>
<dbReference type="GO" id="GO:0033592">
    <property type="term" value="F:RNA strand annealing activity"/>
    <property type="evidence" value="ECO:0007669"/>
    <property type="project" value="TreeGrafter"/>
</dbReference>
<evidence type="ECO:0000256" key="9">
    <source>
        <dbReference type="ARBA" id="ARBA00047984"/>
    </source>
</evidence>
<accession>A0A158SZY7</accession>
<feature type="domain" description="Helicase C-terminal" evidence="14">
    <location>
        <begin position="242"/>
        <end position="389"/>
    </location>
</feature>
<evidence type="ECO:0000256" key="6">
    <source>
        <dbReference type="ARBA" id="ARBA00022840"/>
    </source>
</evidence>
<keyword evidence="5 10" id="KW-0347">Helicase</keyword>
<evidence type="ECO:0000256" key="2">
    <source>
        <dbReference type="ARBA" id="ARBA00022490"/>
    </source>
</evidence>
<dbReference type="CDD" id="cd18787">
    <property type="entry name" value="SF2_C_DEAD"/>
    <property type="match status" value="1"/>
</dbReference>
<dbReference type="InterPro" id="IPR034415">
    <property type="entry name" value="CsdA_RRM"/>
</dbReference>
<dbReference type="Proteomes" id="UP000050700">
    <property type="component" value="Unassembled WGS sequence"/>
</dbReference>
<dbReference type="GO" id="GO:0003724">
    <property type="term" value="F:RNA helicase activity"/>
    <property type="evidence" value="ECO:0007669"/>
    <property type="project" value="UniProtKB-UniRule"/>
</dbReference>
<reference evidence="16 17" key="1">
    <citation type="submission" date="2014-05" db="EMBL/GenBank/DDBJ databases">
        <title>Methylome analysis of the phasevarions of Haemophilus influenzae.</title>
        <authorList>
            <person name="Atack J.M."/>
            <person name="Fox K.L."/>
            <person name="Power P.M."/>
            <person name="Clark T."/>
            <person name="Jurcisek J."/>
            <person name="Korlach J."/>
            <person name="Bakaletz L.O."/>
            <person name="Jennings M.P."/>
        </authorList>
    </citation>
    <scope>NUCLEOTIDE SEQUENCE [LARGE SCALE GENOMIC DNA]</scope>
    <source>
        <strain evidence="16 17">1209</strain>
    </source>
</reference>
<evidence type="ECO:0000313" key="17">
    <source>
        <dbReference type="Proteomes" id="UP000050700"/>
    </source>
</evidence>
<dbReference type="GO" id="GO:0070417">
    <property type="term" value="P:cellular response to cold"/>
    <property type="evidence" value="ECO:0007669"/>
    <property type="project" value="InterPro"/>
</dbReference>
<dbReference type="CDD" id="cd12499">
    <property type="entry name" value="RRM_EcCsdA_like"/>
    <property type="match status" value="1"/>
</dbReference>
<dbReference type="Pfam" id="PF00271">
    <property type="entry name" value="Helicase_C"/>
    <property type="match status" value="1"/>
</dbReference>
<protein>
    <recommendedName>
        <fullName evidence="10">ATP-dependent RNA helicase DeaD</fullName>
        <ecNumber evidence="10">3.6.4.13</ecNumber>
    </recommendedName>
    <alternativeName>
        <fullName evidence="10">Cold-shock DEAD box protein A</fullName>
    </alternativeName>
</protein>
<dbReference type="GO" id="GO:0005524">
    <property type="term" value="F:ATP binding"/>
    <property type="evidence" value="ECO:0007669"/>
    <property type="project" value="UniProtKB-UniRule"/>
</dbReference>
<dbReference type="InterPro" id="IPR057325">
    <property type="entry name" value="DeaD_dimer"/>
</dbReference>
<comment type="catalytic activity">
    <reaction evidence="9 10">
        <text>ATP + H2O = ADP + phosphate + H(+)</text>
        <dbReference type="Rhea" id="RHEA:13065"/>
        <dbReference type="ChEBI" id="CHEBI:15377"/>
        <dbReference type="ChEBI" id="CHEBI:15378"/>
        <dbReference type="ChEBI" id="CHEBI:30616"/>
        <dbReference type="ChEBI" id="CHEBI:43474"/>
        <dbReference type="ChEBI" id="CHEBI:456216"/>
        <dbReference type="EC" id="3.6.4.13"/>
    </reaction>
</comment>
<dbReference type="FunFam" id="3.40.50.300:FF:000108">
    <property type="entry name" value="ATP-dependent RNA helicase RhlE"/>
    <property type="match status" value="1"/>
</dbReference>
<dbReference type="Pfam" id="PF03880">
    <property type="entry name" value="DbpA"/>
    <property type="match status" value="1"/>
</dbReference>
<gene>
    <name evidence="10 16" type="primary">deaD</name>
    <name evidence="10" type="synonym">csdA</name>
    <name evidence="16" type="ORF">NTHI1209_02081</name>
</gene>
<dbReference type="SMART" id="SM00490">
    <property type="entry name" value="HELICc"/>
    <property type="match status" value="1"/>
</dbReference>
<dbReference type="PROSITE" id="PS00039">
    <property type="entry name" value="DEAD_ATP_HELICASE"/>
    <property type="match status" value="1"/>
</dbReference>
<dbReference type="InterPro" id="IPR000629">
    <property type="entry name" value="RNA-helicase_DEAD-box_CS"/>
</dbReference>
<feature type="compositionally biased region" description="Basic and acidic residues" evidence="12">
    <location>
        <begin position="567"/>
        <end position="624"/>
    </location>
</feature>
<dbReference type="AlphaFoldDB" id="A0A158SZY7"/>
<dbReference type="FunFam" id="3.40.50.300:FF:000374">
    <property type="entry name" value="ATP-dependent RNA helicase DeaD"/>
    <property type="match status" value="1"/>
</dbReference>
<keyword evidence="3 10" id="KW-0547">Nucleotide-binding</keyword>
<feature type="short sequence motif" description="Q motif" evidence="11">
    <location>
        <begin position="16"/>
        <end position="44"/>
    </location>
</feature>
<dbReference type="GO" id="GO:0005840">
    <property type="term" value="C:ribosome"/>
    <property type="evidence" value="ECO:0007669"/>
    <property type="project" value="TreeGrafter"/>
</dbReference>
<evidence type="ECO:0000256" key="5">
    <source>
        <dbReference type="ARBA" id="ARBA00022806"/>
    </source>
</evidence>
<evidence type="ECO:0000259" key="14">
    <source>
        <dbReference type="PROSITE" id="PS51194"/>
    </source>
</evidence>
<dbReference type="PROSITE" id="PS51192">
    <property type="entry name" value="HELICASE_ATP_BIND_1"/>
    <property type="match status" value="1"/>
</dbReference>
<dbReference type="InterPro" id="IPR011545">
    <property type="entry name" value="DEAD/DEAH_box_helicase_dom"/>
</dbReference>
<dbReference type="PANTHER" id="PTHR47963">
    <property type="entry name" value="DEAD-BOX ATP-DEPENDENT RNA HELICASE 47, MITOCHONDRIAL"/>
    <property type="match status" value="1"/>
</dbReference>
<dbReference type="Pfam" id="PF25399">
    <property type="entry name" value="DeaD_dimer"/>
    <property type="match status" value="1"/>
</dbReference>
<dbReference type="InterPro" id="IPR014001">
    <property type="entry name" value="Helicase_ATP-bd"/>
</dbReference>
<dbReference type="Gene3D" id="3.40.50.300">
    <property type="entry name" value="P-loop containing nucleotide triphosphate hydrolases"/>
    <property type="match status" value="2"/>
</dbReference>
<comment type="function">
    <text evidence="10">DEAD-box RNA helicase involved in various cellular processes at low temperature, including ribosome biogenesis, mRNA degradation and translation initiation.</text>
</comment>
<dbReference type="HAMAP" id="MF_00964">
    <property type="entry name" value="DEAD_helicase_DeaD"/>
    <property type="match status" value="1"/>
</dbReference>
<dbReference type="SMART" id="SM00487">
    <property type="entry name" value="DEXDc"/>
    <property type="match status" value="1"/>
</dbReference>
<organism evidence="16 17">
    <name type="scientific">Haemophilus influenzae</name>
    <dbReference type="NCBI Taxonomy" id="727"/>
    <lineage>
        <taxon>Bacteria</taxon>
        <taxon>Pseudomonadati</taxon>
        <taxon>Pseudomonadota</taxon>
        <taxon>Gammaproteobacteria</taxon>
        <taxon>Pasteurellales</taxon>
        <taxon>Pasteurellaceae</taxon>
        <taxon>Haemophilus</taxon>
    </lineage>
</organism>
<keyword evidence="8 10" id="KW-0346">Stress response</keyword>
<evidence type="ECO:0000313" key="16">
    <source>
        <dbReference type="EMBL" id="KIS36431.1"/>
    </source>
</evidence>
<feature type="region of interest" description="Disordered" evidence="12">
    <location>
        <begin position="563"/>
        <end position="624"/>
    </location>
</feature>
<dbReference type="InterPro" id="IPR005580">
    <property type="entry name" value="DbpA/CsdA_RNA-bd_dom"/>
</dbReference>
<dbReference type="InterPro" id="IPR050547">
    <property type="entry name" value="DEAD_box_RNA_helicases"/>
</dbReference>
<name>A0A158SZY7_HAEIF</name>
<feature type="compositionally biased region" description="Basic and acidic residues" evidence="12">
    <location>
        <begin position="451"/>
        <end position="480"/>
    </location>
</feature>
<evidence type="ECO:0000256" key="3">
    <source>
        <dbReference type="ARBA" id="ARBA00022741"/>
    </source>
</evidence>
<evidence type="ECO:0000256" key="12">
    <source>
        <dbReference type="SAM" id="MobiDB-lite"/>
    </source>
</evidence>
<dbReference type="GO" id="GO:0006401">
    <property type="term" value="P:RNA catabolic process"/>
    <property type="evidence" value="ECO:0007669"/>
    <property type="project" value="UniProtKB-UniRule"/>
</dbReference>
<dbReference type="Pfam" id="PF00270">
    <property type="entry name" value="DEAD"/>
    <property type="match status" value="1"/>
</dbReference>
<dbReference type="CDD" id="cd00268">
    <property type="entry name" value="DEADc"/>
    <property type="match status" value="1"/>
</dbReference>
<dbReference type="GO" id="GO:0000027">
    <property type="term" value="P:ribosomal large subunit assembly"/>
    <property type="evidence" value="ECO:0007669"/>
    <property type="project" value="UniProtKB-UniRule"/>
</dbReference>
<dbReference type="FunFam" id="3.30.70.330:FF:000068">
    <property type="entry name" value="ATP-dependent RNA helicase DeaD"/>
    <property type="match status" value="1"/>
</dbReference>
<feature type="domain" description="Helicase ATP-binding" evidence="13">
    <location>
        <begin position="47"/>
        <end position="218"/>
    </location>
</feature>
<evidence type="ECO:0000259" key="13">
    <source>
        <dbReference type="PROSITE" id="PS51192"/>
    </source>
</evidence>
<keyword evidence="6 10" id="KW-0067">ATP-binding</keyword>
<comment type="subcellular location">
    <subcellularLocation>
        <location evidence="1 10">Cytoplasm</location>
    </subcellularLocation>
</comment>
<dbReference type="PANTHER" id="PTHR47963:SF8">
    <property type="entry name" value="ATP-DEPENDENT RNA HELICASE DEAD"/>
    <property type="match status" value="1"/>
</dbReference>
<keyword evidence="2 10" id="KW-0963">Cytoplasm</keyword>
<dbReference type="PROSITE" id="PS51194">
    <property type="entry name" value="HELICASE_CTER"/>
    <property type="match status" value="1"/>
</dbReference>
<keyword evidence="7 10" id="KW-0694">RNA-binding</keyword>
<dbReference type="Gene3D" id="3.30.70.330">
    <property type="match status" value="1"/>
</dbReference>
<dbReference type="PROSITE" id="PS51195">
    <property type="entry name" value="Q_MOTIF"/>
    <property type="match status" value="1"/>
</dbReference>
<dbReference type="EMBL" id="JMQP01000002">
    <property type="protein sequence ID" value="KIS36431.1"/>
    <property type="molecule type" value="Genomic_DNA"/>
</dbReference>
<dbReference type="InterPro" id="IPR027417">
    <property type="entry name" value="P-loop_NTPase"/>
</dbReference>
<evidence type="ECO:0000259" key="15">
    <source>
        <dbReference type="PROSITE" id="PS51195"/>
    </source>
</evidence>
<dbReference type="InterPro" id="IPR001650">
    <property type="entry name" value="Helicase_C-like"/>
</dbReference>
<dbReference type="InterPro" id="IPR012677">
    <property type="entry name" value="Nucleotide-bd_a/b_plait_sf"/>
</dbReference>
<evidence type="ECO:0000256" key="10">
    <source>
        <dbReference type="HAMAP-Rule" id="MF_00964"/>
    </source>
</evidence>
<evidence type="ECO:0000256" key="4">
    <source>
        <dbReference type="ARBA" id="ARBA00022801"/>
    </source>
</evidence>
<proteinExistence type="inferred from homology"/>
<evidence type="ECO:0000256" key="8">
    <source>
        <dbReference type="ARBA" id="ARBA00023016"/>
    </source>
</evidence>
<dbReference type="EC" id="3.6.4.13" evidence="10"/>
<feature type="domain" description="DEAD-box RNA helicase Q" evidence="15">
    <location>
        <begin position="16"/>
        <end position="44"/>
    </location>
</feature>
<feature type="region of interest" description="Disordered" evidence="12">
    <location>
        <begin position="445"/>
        <end position="487"/>
    </location>
</feature>
<evidence type="ECO:0000256" key="11">
    <source>
        <dbReference type="PROSITE-ProRule" id="PRU00552"/>
    </source>
</evidence>
<comment type="caution">
    <text evidence="16">The sequence shown here is derived from an EMBL/GenBank/DDBJ whole genome shotgun (WGS) entry which is preliminary data.</text>
</comment>
<dbReference type="InterPro" id="IPR028618">
    <property type="entry name" value="DEAD_helicase_DeaD"/>
</dbReference>
<dbReference type="GO" id="GO:0005829">
    <property type="term" value="C:cytosol"/>
    <property type="evidence" value="ECO:0007669"/>
    <property type="project" value="TreeGrafter"/>
</dbReference>
<dbReference type="InterPro" id="IPR014014">
    <property type="entry name" value="RNA_helicase_DEAD_Q_motif"/>
</dbReference>
<evidence type="ECO:0000256" key="7">
    <source>
        <dbReference type="ARBA" id="ARBA00022884"/>
    </source>
</evidence>
<sequence length="624" mass="71032">MSFPYLYSSILMTDKITFNDLGLPEFILKAVSDLGFETPSPIQQSCIPHLLNGNDVLGMAQTGSGKTAAFALPLLAQIDPSEKHPQMLVMAPTRELAIQVADACEQFVKYAHGTRIVTLYGGQRYDIQLRALKQGAQVIVGTPGRILDHIRRGTLNLSELRFIVLDEADEMLRMGFIDDVETVMAELPENHQTALFSATMPEPIRRITKRFMNDPKEVKIKVNNENAPDIDQSCWYVHGVRKNEALLRFLEVEDFDAAIIFARTKTGTLDITELLEKNGFRSAALNGDMTQQLREQTLDRLRNGSLDIVVATDVAARGIDIERISLVVNYDIPLDAESYVHRIGRTGRAGRSGRALLFVEPRERRLLRNIEHLMKKGINEVELPNHLVLQECRRKKFVAKITKQLEHHDLEQYRSLLEDLFTADQDQENIAAAMLMLLQGKQKLILPPDPPMEKRRRERNDRGDRRENPRSAERRGERKGYGNPQPMDLYRIEVGRADGVEVRHIVGAIANEGDINSRYIGHIKLYDDYTTVELPQGMPKELLQQFGKTRVLNKQMQMSFLGAVKSDNSRGSDDFNGKRKGRGGDFRGERGRERGNDNRGNRKFNEKSNRTFSDKPRRDRRSSF</sequence>